<dbReference type="Gene3D" id="3.40.50.2000">
    <property type="entry name" value="Glycogen Phosphorylase B"/>
    <property type="match status" value="1"/>
</dbReference>
<evidence type="ECO:0000313" key="1">
    <source>
        <dbReference type="EMBL" id="SDD39622.1"/>
    </source>
</evidence>
<keyword evidence="2" id="KW-1185">Reference proteome</keyword>
<name>A0A1G6UDZ4_9SPHI</name>
<dbReference type="EMBL" id="FMZH01000005">
    <property type="protein sequence ID" value="SDD39622.1"/>
    <property type="molecule type" value="Genomic_DNA"/>
</dbReference>
<proteinExistence type="predicted"/>
<sequence length="323" mass="37401">MGKEFKKLNKIAGLYLKLTDKPKYIVYKHKLKEYKTNKKRQDKINLFTAENNFLNPDQIIALAKQNGELNIVHSGNAGDIIYALPTIKAITKLISEPVNLYLLIDQPHNLHPLYTHPLGNVTLNKKMAEMLIPLILEQDYINGCSIYQNEEIHLKLDLFRKLPIWLDKGNIIKWYAYTTGVVPTVNEPWIRVIANQKFSKEIVLARSTRYRNPHISYDFLKQYPNITFLGVESEFQDMQKELPHIKFQPVNDFKQMAQVIAGSAFFIGNQSFPYSIAEALKIPRILETSFETPNVIPDGENGHDFYLQAHFEWTVKKLVENLV</sequence>
<dbReference type="RefSeq" id="WP_090769347.1">
    <property type="nucleotide sequence ID" value="NZ_FMZH01000005.1"/>
</dbReference>
<organism evidence="1 2">
    <name type="scientific">Pedobacter soli</name>
    <dbReference type="NCBI Taxonomy" id="390242"/>
    <lineage>
        <taxon>Bacteria</taxon>
        <taxon>Pseudomonadati</taxon>
        <taxon>Bacteroidota</taxon>
        <taxon>Sphingobacteriia</taxon>
        <taxon>Sphingobacteriales</taxon>
        <taxon>Sphingobacteriaceae</taxon>
        <taxon>Pedobacter</taxon>
    </lineage>
</organism>
<evidence type="ECO:0000313" key="2">
    <source>
        <dbReference type="Proteomes" id="UP000199455"/>
    </source>
</evidence>
<dbReference type="Proteomes" id="UP000199455">
    <property type="component" value="Unassembled WGS sequence"/>
</dbReference>
<gene>
    <name evidence="1" type="ORF">SAMN04488024_105323</name>
</gene>
<dbReference type="AlphaFoldDB" id="A0A1G6UDZ4"/>
<dbReference type="STRING" id="390242.SAMN04488024_105323"/>
<evidence type="ECO:0008006" key="3">
    <source>
        <dbReference type="Google" id="ProtNLM"/>
    </source>
</evidence>
<reference evidence="2" key="1">
    <citation type="submission" date="2016-10" db="EMBL/GenBank/DDBJ databases">
        <authorList>
            <person name="Varghese N."/>
            <person name="Submissions S."/>
        </authorList>
    </citation>
    <scope>NUCLEOTIDE SEQUENCE [LARGE SCALE GENOMIC DNA]</scope>
    <source>
        <strain evidence="2">DSM 18609</strain>
    </source>
</reference>
<protein>
    <recommendedName>
        <fullName evidence="3">ADP-heptose:LPS heptosyltransferase</fullName>
    </recommendedName>
</protein>
<accession>A0A1G6UDZ4</accession>